<dbReference type="GO" id="GO:0046983">
    <property type="term" value="F:protein dimerization activity"/>
    <property type="evidence" value="ECO:0007669"/>
    <property type="project" value="InterPro"/>
</dbReference>
<evidence type="ECO:0000313" key="6">
    <source>
        <dbReference type="EMBL" id="KAF3333355.1"/>
    </source>
</evidence>
<dbReference type="InterPro" id="IPR015660">
    <property type="entry name" value="MASH1/Ascl1a-like"/>
</dbReference>
<dbReference type="OrthoDB" id="752507at2759"/>
<evidence type="ECO:0000256" key="1">
    <source>
        <dbReference type="ARBA" id="ARBA00005510"/>
    </source>
</evidence>
<organism evidence="6 7">
    <name type="scientific">Carex littledalei</name>
    <dbReference type="NCBI Taxonomy" id="544730"/>
    <lineage>
        <taxon>Eukaryota</taxon>
        <taxon>Viridiplantae</taxon>
        <taxon>Streptophyta</taxon>
        <taxon>Embryophyta</taxon>
        <taxon>Tracheophyta</taxon>
        <taxon>Spermatophyta</taxon>
        <taxon>Magnoliopsida</taxon>
        <taxon>Liliopsida</taxon>
        <taxon>Poales</taxon>
        <taxon>Cyperaceae</taxon>
        <taxon>Cyperoideae</taxon>
        <taxon>Cariceae</taxon>
        <taxon>Carex</taxon>
        <taxon>Carex subgen. Euthyceras</taxon>
    </lineage>
</organism>
<dbReference type="PROSITE" id="PS50888">
    <property type="entry name" value="BHLH"/>
    <property type="match status" value="1"/>
</dbReference>
<name>A0A833QV38_9POAL</name>
<reference evidence="6" key="1">
    <citation type="submission" date="2020-01" db="EMBL/GenBank/DDBJ databases">
        <title>Genome sequence of Kobresia littledalei, the first chromosome-level genome in the family Cyperaceae.</title>
        <authorList>
            <person name="Qu G."/>
        </authorList>
    </citation>
    <scope>NUCLEOTIDE SEQUENCE</scope>
    <source>
        <strain evidence="6">C.B.Clarke</strain>
        <tissue evidence="6">Leaf</tissue>
    </source>
</reference>
<protein>
    <submittedName>
        <fullName evidence="6">Helix-loop-helix DNA-binding domain-containing protein</fullName>
    </submittedName>
</protein>
<dbReference type="AlphaFoldDB" id="A0A833QV38"/>
<evidence type="ECO:0000313" key="7">
    <source>
        <dbReference type="Proteomes" id="UP000623129"/>
    </source>
</evidence>
<evidence type="ECO:0000256" key="3">
    <source>
        <dbReference type="ARBA" id="ARBA00023163"/>
    </source>
</evidence>
<evidence type="ECO:0000256" key="2">
    <source>
        <dbReference type="ARBA" id="ARBA00023015"/>
    </source>
</evidence>
<dbReference type="InterPro" id="IPR036638">
    <property type="entry name" value="HLH_DNA-bd_sf"/>
</dbReference>
<proteinExistence type="inferred from homology"/>
<accession>A0A833QV38</accession>
<dbReference type="SUPFAM" id="SSF47459">
    <property type="entry name" value="HLH, helix-loop-helix DNA-binding domain"/>
    <property type="match status" value="1"/>
</dbReference>
<dbReference type="EMBL" id="SWLB01000010">
    <property type="protein sequence ID" value="KAF3333355.1"/>
    <property type="molecule type" value="Genomic_DNA"/>
</dbReference>
<dbReference type="GO" id="GO:0000981">
    <property type="term" value="F:DNA-binding transcription factor activity, RNA polymerase II-specific"/>
    <property type="evidence" value="ECO:0007669"/>
    <property type="project" value="TreeGrafter"/>
</dbReference>
<comment type="similarity">
    <text evidence="1">Belongs to the bHLH protein family.</text>
</comment>
<evidence type="ECO:0000259" key="5">
    <source>
        <dbReference type="PROSITE" id="PS50888"/>
    </source>
</evidence>
<dbReference type="GO" id="GO:0000977">
    <property type="term" value="F:RNA polymerase II transcription regulatory region sequence-specific DNA binding"/>
    <property type="evidence" value="ECO:0007669"/>
    <property type="project" value="TreeGrafter"/>
</dbReference>
<feature type="compositionally biased region" description="Pro residues" evidence="4">
    <location>
        <begin position="1"/>
        <end position="16"/>
    </location>
</feature>
<sequence length="132" mass="14492">MDISPPPPPPPLPPPESKPERKTVEKNRRNQMKFLYSKLDSLISSSSSASTSGQPLPDRLDEATNYIKRIEVLELGSGLAAVLIVSSDHDHRAIMYKSIRAVEEGGAEVLNAHYSSFGDKFIVSLHALIIIL</sequence>
<keyword evidence="3" id="KW-0804">Transcription</keyword>
<dbReference type="GO" id="GO:0090575">
    <property type="term" value="C:RNA polymerase II transcription regulator complex"/>
    <property type="evidence" value="ECO:0007669"/>
    <property type="project" value="TreeGrafter"/>
</dbReference>
<keyword evidence="6" id="KW-0238">DNA-binding</keyword>
<comment type="caution">
    <text evidence="6">The sequence shown here is derived from an EMBL/GenBank/DDBJ whole genome shotgun (WGS) entry which is preliminary data.</text>
</comment>
<feature type="domain" description="BHLH" evidence="5">
    <location>
        <begin position="16"/>
        <end position="70"/>
    </location>
</feature>
<dbReference type="PANTHER" id="PTHR13935">
    <property type="entry name" value="ACHAETE-SCUTE TRANSCRIPTION FACTOR-RELATED"/>
    <property type="match status" value="1"/>
</dbReference>
<dbReference type="Proteomes" id="UP000623129">
    <property type="component" value="Unassembled WGS sequence"/>
</dbReference>
<feature type="compositionally biased region" description="Basic and acidic residues" evidence="4">
    <location>
        <begin position="17"/>
        <end position="28"/>
    </location>
</feature>
<keyword evidence="7" id="KW-1185">Reference proteome</keyword>
<evidence type="ECO:0000256" key="4">
    <source>
        <dbReference type="SAM" id="MobiDB-lite"/>
    </source>
</evidence>
<keyword evidence="2" id="KW-0805">Transcription regulation</keyword>
<dbReference type="PANTHER" id="PTHR13935:SF90">
    <property type="entry name" value="TRANSCRIPTION FACTOR BHLH162"/>
    <property type="match status" value="1"/>
</dbReference>
<feature type="region of interest" description="Disordered" evidence="4">
    <location>
        <begin position="1"/>
        <end position="29"/>
    </location>
</feature>
<gene>
    <name evidence="6" type="ORF">FCM35_KLT01046</name>
</gene>
<dbReference type="InterPro" id="IPR011598">
    <property type="entry name" value="bHLH_dom"/>
</dbReference>